<keyword evidence="14" id="KW-1071">Ligand-gated ion channel</keyword>
<feature type="transmembrane region" description="Helical" evidence="19">
    <location>
        <begin position="470"/>
        <end position="492"/>
    </location>
</feature>
<evidence type="ECO:0000256" key="18">
    <source>
        <dbReference type="ARBA" id="ARBA00036239"/>
    </source>
</evidence>
<dbReference type="InterPro" id="IPR006029">
    <property type="entry name" value="Neurotrans-gated_channel_TM"/>
</dbReference>
<evidence type="ECO:0000259" key="21">
    <source>
        <dbReference type="Pfam" id="PF02932"/>
    </source>
</evidence>
<feature type="domain" description="Neurotransmitter-gated ion-channel transmembrane" evidence="21">
    <location>
        <begin position="244"/>
        <end position="487"/>
    </location>
</feature>
<evidence type="ECO:0000256" key="15">
    <source>
        <dbReference type="ARBA" id="ARBA00023303"/>
    </source>
</evidence>
<comment type="subcellular location">
    <subcellularLocation>
        <location evidence="16">Postsynaptic cell membrane</location>
        <topology evidence="16">Multi-pass membrane protein</topology>
    </subcellularLocation>
</comment>
<evidence type="ECO:0000256" key="13">
    <source>
        <dbReference type="ARBA" id="ARBA00023257"/>
    </source>
</evidence>
<dbReference type="Pfam" id="PF02931">
    <property type="entry name" value="Neur_chan_LBD"/>
    <property type="match status" value="1"/>
</dbReference>
<dbReference type="AlphaFoldDB" id="A0A3B3SXY3"/>
<feature type="transmembrane region" description="Helical" evidence="19">
    <location>
        <begin position="304"/>
        <end position="325"/>
    </location>
</feature>
<protein>
    <submittedName>
        <fullName evidence="22">Cholinergic receptor, nicotinic, gamma</fullName>
    </submittedName>
</protein>
<evidence type="ECO:0000256" key="16">
    <source>
        <dbReference type="ARBA" id="ARBA00034104"/>
    </source>
</evidence>
<dbReference type="GO" id="GO:0045211">
    <property type="term" value="C:postsynaptic membrane"/>
    <property type="evidence" value="ECO:0007669"/>
    <property type="project" value="UniProtKB-SubCell"/>
</dbReference>
<reference evidence="22" key="1">
    <citation type="submission" date="2025-08" db="UniProtKB">
        <authorList>
            <consortium name="Ensembl"/>
        </authorList>
    </citation>
    <scope>IDENTIFICATION</scope>
</reference>
<accession>A0A3B3SXY3</accession>
<keyword evidence="8 19" id="KW-0406">Ion transport</keyword>
<dbReference type="InterPro" id="IPR018000">
    <property type="entry name" value="Neurotransmitter_ion_chnl_CS"/>
</dbReference>
<keyword evidence="11" id="KW-0675">Receptor</keyword>
<dbReference type="GO" id="GO:1905145">
    <property type="term" value="P:cellular response to acetylcholine"/>
    <property type="evidence" value="ECO:0007669"/>
    <property type="project" value="Ensembl"/>
</dbReference>
<sequence>YKNHKKILLRSGTCILGLNLEGLLLRDLMRGYNKNIRPAEKNSDIIEVKFKLTLTNLISLNEREEALTTNVWTELQWCDYRLRWDHIPEYGNITCLRIPSKSIWLPDVGLENNVDGKFEITLYTNALVSPSGCILWLPPTIYRSACSITVSYFPFDWQNCSMVFRSQTYSAEEIDLVLTSEEGQTIEWIVIDPEAFTENGEWVIKHRPAKKVIHEQYSRDELEYQQLVFFIIIQRKPLFYIINLIVPCVLISSLALLVYFLPAKAGGQKCTMSITTLLAQTVFLFLIAKKVPETSQAMPLIGKYLMFVMSVTTIVVMNCVIVLNVSRRTPNTHSMSDKVRKILLNLLPRVLRMNMQRWTPTEPSYSLRRCSSLGLIAKADEYAAWTARSELMFLRLRERAGLARAALEKIQNGLAGDMAQELGSSLAQASPEVRQCVASCKHIAESTRQQSRFHSENNEWFLVARVIDRVCFITMSLLFILGTVSIFLMGHYNQAPPLPFPGDPRKYLPE</sequence>
<evidence type="ECO:0000256" key="14">
    <source>
        <dbReference type="ARBA" id="ARBA00023286"/>
    </source>
</evidence>
<dbReference type="Gene3D" id="2.70.170.10">
    <property type="entry name" value="Neurotransmitter-gated ion-channel ligand-binding domain"/>
    <property type="match status" value="1"/>
</dbReference>
<feature type="transmembrane region" description="Helical" evidence="19">
    <location>
        <begin position="238"/>
        <end position="261"/>
    </location>
</feature>
<evidence type="ECO:0000256" key="17">
    <source>
        <dbReference type="ARBA" id="ARBA00034430"/>
    </source>
</evidence>
<dbReference type="NCBIfam" id="TIGR00860">
    <property type="entry name" value="LIC"/>
    <property type="match status" value="1"/>
</dbReference>
<keyword evidence="7" id="KW-0770">Synapse</keyword>
<evidence type="ECO:0000313" key="23">
    <source>
        <dbReference type="Proteomes" id="UP000261540"/>
    </source>
</evidence>
<keyword evidence="10" id="KW-1015">Disulfide bond</keyword>
<evidence type="ECO:0000256" key="7">
    <source>
        <dbReference type="ARBA" id="ARBA00023018"/>
    </source>
</evidence>
<keyword evidence="12" id="KW-0325">Glycoprotein</keyword>
<dbReference type="InterPro" id="IPR006201">
    <property type="entry name" value="Neur_channel"/>
</dbReference>
<dbReference type="SUPFAM" id="SSF63712">
    <property type="entry name" value="Nicotinic receptor ligand binding domain-like"/>
    <property type="match status" value="1"/>
</dbReference>
<dbReference type="PROSITE" id="PS00236">
    <property type="entry name" value="NEUROTR_ION_CHANNEL"/>
    <property type="match status" value="1"/>
</dbReference>
<dbReference type="CDD" id="cd19064">
    <property type="entry name" value="LGIC_TM_nAChR"/>
    <property type="match status" value="1"/>
</dbReference>
<evidence type="ECO:0000256" key="1">
    <source>
        <dbReference type="ARBA" id="ARBA00003328"/>
    </source>
</evidence>
<dbReference type="SUPFAM" id="SSF90112">
    <property type="entry name" value="Neurotransmitter-gated ion-channel transmembrane pore"/>
    <property type="match status" value="1"/>
</dbReference>
<keyword evidence="5" id="KW-0732">Signal</keyword>
<dbReference type="STRING" id="1676925.ENSPKIP00000035529"/>
<keyword evidence="13" id="KW-0628">Postsynaptic cell membrane</keyword>
<dbReference type="PANTHER" id="PTHR18945">
    <property type="entry name" value="NEUROTRANSMITTER GATED ION CHANNEL"/>
    <property type="match status" value="1"/>
</dbReference>
<comment type="catalytic activity">
    <reaction evidence="17">
        <text>K(+)(in) = K(+)(out)</text>
        <dbReference type="Rhea" id="RHEA:29463"/>
        <dbReference type="ChEBI" id="CHEBI:29103"/>
    </reaction>
</comment>
<proteinExistence type="inferred from homology"/>
<dbReference type="GO" id="GO:0015464">
    <property type="term" value="F:acetylcholine receptor activity"/>
    <property type="evidence" value="ECO:0007669"/>
    <property type="project" value="Ensembl"/>
</dbReference>
<dbReference type="Proteomes" id="UP000261540">
    <property type="component" value="Unplaced"/>
</dbReference>
<dbReference type="GO" id="GO:0022848">
    <property type="term" value="F:acetylcholine-gated monoatomic cation-selective channel activity"/>
    <property type="evidence" value="ECO:0007669"/>
    <property type="project" value="InterPro"/>
</dbReference>
<dbReference type="PRINTS" id="PR00254">
    <property type="entry name" value="NICOTINICR"/>
</dbReference>
<evidence type="ECO:0000256" key="5">
    <source>
        <dbReference type="ARBA" id="ARBA00022729"/>
    </source>
</evidence>
<evidence type="ECO:0000256" key="2">
    <source>
        <dbReference type="ARBA" id="ARBA00022448"/>
    </source>
</evidence>
<evidence type="ECO:0000256" key="8">
    <source>
        <dbReference type="ARBA" id="ARBA00023065"/>
    </source>
</evidence>
<dbReference type="InterPro" id="IPR006202">
    <property type="entry name" value="Neur_chan_lig-bd"/>
</dbReference>
<evidence type="ECO:0000256" key="6">
    <source>
        <dbReference type="ARBA" id="ARBA00022989"/>
    </source>
</evidence>
<evidence type="ECO:0000256" key="4">
    <source>
        <dbReference type="ARBA" id="ARBA00022692"/>
    </source>
</evidence>
<dbReference type="FunFam" id="1.20.58.390:FF:000010">
    <property type="entry name" value="Nicotinic acetylcholine receptor subunit epsilon"/>
    <property type="match status" value="1"/>
</dbReference>
<dbReference type="InterPro" id="IPR036719">
    <property type="entry name" value="Neuro-gated_channel_TM_sf"/>
</dbReference>
<dbReference type="InterPro" id="IPR038050">
    <property type="entry name" value="Neuro_actylchol_rec"/>
</dbReference>
<feature type="domain" description="Neurotransmitter-gated ion-channel ligand-binding" evidence="20">
    <location>
        <begin position="24"/>
        <end position="237"/>
    </location>
</feature>
<reference evidence="22" key="2">
    <citation type="submission" date="2025-09" db="UniProtKB">
        <authorList>
            <consortium name="Ensembl"/>
        </authorList>
    </citation>
    <scope>IDENTIFICATION</scope>
</reference>
<dbReference type="InterPro" id="IPR002394">
    <property type="entry name" value="Nicotinic_acetylcholine_rcpt"/>
</dbReference>
<dbReference type="Pfam" id="PF02932">
    <property type="entry name" value="Neur_chan_memb"/>
    <property type="match status" value="1"/>
</dbReference>
<evidence type="ECO:0000259" key="20">
    <source>
        <dbReference type="Pfam" id="PF02931"/>
    </source>
</evidence>
<evidence type="ECO:0000256" key="12">
    <source>
        <dbReference type="ARBA" id="ARBA00023180"/>
    </source>
</evidence>
<evidence type="ECO:0000256" key="3">
    <source>
        <dbReference type="ARBA" id="ARBA00022475"/>
    </source>
</evidence>
<keyword evidence="9 19" id="KW-0472">Membrane</keyword>
<keyword evidence="4 19" id="KW-0812">Transmembrane</keyword>
<evidence type="ECO:0000256" key="9">
    <source>
        <dbReference type="ARBA" id="ARBA00023136"/>
    </source>
</evidence>
<keyword evidence="3" id="KW-1003">Cell membrane</keyword>
<dbReference type="Gene3D" id="1.20.58.390">
    <property type="entry name" value="Neurotransmitter-gated ion-channel transmembrane domain"/>
    <property type="match status" value="2"/>
</dbReference>
<dbReference type="FunFam" id="2.70.170.10:FF:000012">
    <property type="entry name" value="Nicotinic acetylcholine receptor subunit gamma"/>
    <property type="match status" value="1"/>
</dbReference>
<keyword evidence="2 19" id="KW-0813">Transport</keyword>
<dbReference type="Ensembl" id="ENSPKIT00000016461.1">
    <property type="protein sequence ID" value="ENSPKIP00000035529.1"/>
    <property type="gene ID" value="ENSPKIG00000014451.1"/>
</dbReference>
<evidence type="ECO:0000256" key="19">
    <source>
        <dbReference type="RuleBase" id="RU000687"/>
    </source>
</evidence>
<keyword evidence="23" id="KW-1185">Reference proteome</keyword>
<dbReference type="CDD" id="cd19029">
    <property type="entry name" value="LGIC_ECD_nAChR_G"/>
    <property type="match status" value="1"/>
</dbReference>
<evidence type="ECO:0000256" key="11">
    <source>
        <dbReference type="ARBA" id="ARBA00023170"/>
    </source>
</evidence>
<feature type="transmembrane region" description="Helical" evidence="19">
    <location>
        <begin position="273"/>
        <end position="292"/>
    </location>
</feature>
<keyword evidence="6 19" id="KW-1133">Transmembrane helix</keyword>
<comment type="function">
    <text evidence="1">After binding acetylcholine, the AChR responds by an extensive change in conformation that affects all subunits and leads to opening of an ion-conducting channel across the plasma membrane.</text>
</comment>
<dbReference type="InterPro" id="IPR036734">
    <property type="entry name" value="Neur_chan_lig-bd_sf"/>
</dbReference>
<evidence type="ECO:0000256" key="10">
    <source>
        <dbReference type="ARBA" id="ARBA00023157"/>
    </source>
</evidence>
<organism evidence="22 23">
    <name type="scientific">Paramormyrops kingsleyae</name>
    <dbReference type="NCBI Taxonomy" id="1676925"/>
    <lineage>
        <taxon>Eukaryota</taxon>
        <taxon>Metazoa</taxon>
        <taxon>Chordata</taxon>
        <taxon>Craniata</taxon>
        <taxon>Vertebrata</taxon>
        <taxon>Euteleostomi</taxon>
        <taxon>Actinopterygii</taxon>
        <taxon>Neopterygii</taxon>
        <taxon>Teleostei</taxon>
        <taxon>Osteoglossocephala</taxon>
        <taxon>Osteoglossomorpha</taxon>
        <taxon>Osteoglossiformes</taxon>
        <taxon>Mormyridae</taxon>
        <taxon>Paramormyrops</taxon>
    </lineage>
</organism>
<keyword evidence="15 19" id="KW-0407">Ion channel</keyword>
<comment type="catalytic activity">
    <reaction evidence="18">
        <text>Na(+)(in) = Na(+)(out)</text>
        <dbReference type="Rhea" id="RHEA:34963"/>
        <dbReference type="ChEBI" id="CHEBI:29101"/>
    </reaction>
</comment>
<dbReference type="PRINTS" id="PR00252">
    <property type="entry name" value="NRIONCHANNEL"/>
</dbReference>
<dbReference type="GeneTree" id="ENSGT00940000160041"/>
<evidence type="ECO:0000313" key="22">
    <source>
        <dbReference type="Ensembl" id="ENSPKIP00000035529.1"/>
    </source>
</evidence>
<dbReference type="GO" id="GO:0005892">
    <property type="term" value="C:acetylcholine-gated channel complex"/>
    <property type="evidence" value="ECO:0007669"/>
    <property type="project" value="Ensembl"/>
</dbReference>
<comment type="similarity">
    <text evidence="19">Belongs to the ligand-gated ion channel (TC 1.A.9) family.</text>
</comment>
<name>A0A3B3SXY3_9TELE</name>